<evidence type="ECO:0000313" key="3">
    <source>
        <dbReference type="EMBL" id="EPE07210.1"/>
    </source>
</evidence>
<dbReference type="GO" id="GO:0016887">
    <property type="term" value="F:ATP hydrolysis activity"/>
    <property type="evidence" value="ECO:0007669"/>
    <property type="project" value="InterPro"/>
</dbReference>
<proteinExistence type="predicted"/>
<dbReference type="eggNOG" id="KOG0730">
    <property type="taxonomic scope" value="Eukaryota"/>
</dbReference>
<evidence type="ECO:0000256" key="1">
    <source>
        <dbReference type="SAM" id="MobiDB-lite"/>
    </source>
</evidence>
<dbReference type="PANTHER" id="PTHR46411">
    <property type="entry name" value="FAMILY ATPASE, PUTATIVE-RELATED"/>
    <property type="match status" value="1"/>
</dbReference>
<dbReference type="CDD" id="cd19481">
    <property type="entry name" value="RecA-like_protease"/>
    <property type="match status" value="1"/>
</dbReference>
<dbReference type="InterPro" id="IPR054289">
    <property type="entry name" value="DUF7025"/>
</dbReference>
<dbReference type="Pfam" id="PF00004">
    <property type="entry name" value="AAA"/>
    <property type="match status" value="1"/>
</dbReference>
<dbReference type="EMBL" id="KE148151">
    <property type="protein sequence ID" value="EPE07210.1"/>
    <property type="molecule type" value="Genomic_DNA"/>
</dbReference>
<dbReference type="GO" id="GO:0005524">
    <property type="term" value="F:ATP binding"/>
    <property type="evidence" value="ECO:0007669"/>
    <property type="project" value="InterPro"/>
</dbReference>
<feature type="domain" description="AAA+ ATPase" evidence="2">
    <location>
        <begin position="567"/>
        <end position="694"/>
    </location>
</feature>
<protein>
    <submittedName>
        <fullName evidence="3">Aaa family ATPase</fullName>
    </submittedName>
</protein>
<gene>
    <name evidence="3" type="ORF">F503_07861</name>
</gene>
<dbReference type="AlphaFoldDB" id="S3D1V1"/>
<dbReference type="OrthoDB" id="10042665at2759"/>
<dbReference type="Gene3D" id="3.40.50.300">
    <property type="entry name" value="P-loop containing nucleotide triphosphate hydrolases"/>
    <property type="match status" value="1"/>
</dbReference>
<feature type="region of interest" description="Disordered" evidence="1">
    <location>
        <begin position="27"/>
        <end position="66"/>
    </location>
</feature>
<keyword evidence="4" id="KW-1185">Reference proteome</keyword>
<dbReference type="SMART" id="SM00382">
    <property type="entry name" value="AAA"/>
    <property type="match status" value="1"/>
</dbReference>
<dbReference type="InterPro" id="IPR003959">
    <property type="entry name" value="ATPase_AAA_core"/>
</dbReference>
<dbReference type="VEuPathDB" id="FungiDB:F503_07861"/>
<accession>S3D1V1</accession>
<evidence type="ECO:0000259" key="2">
    <source>
        <dbReference type="SMART" id="SM00382"/>
    </source>
</evidence>
<dbReference type="OMA" id="VDYPPKQ"/>
<name>S3D1V1_OPHP1</name>
<dbReference type="SUPFAM" id="SSF52540">
    <property type="entry name" value="P-loop containing nucleoside triphosphate hydrolases"/>
    <property type="match status" value="1"/>
</dbReference>
<dbReference type="Pfam" id="PF22942">
    <property type="entry name" value="DUF7025"/>
    <property type="match status" value="1"/>
</dbReference>
<feature type="compositionally biased region" description="Low complexity" evidence="1">
    <location>
        <begin position="29"/>
        <end position="38"/>
    </location>
</feature>
<organism evidence="3 4">
    <name type="scientific">Ophiostoma piceae (strain UAMH 11346)</name>
    <name type="common">Sap stain fungus</name>
    <dbReference type="NCBI Taxonomy" id="1262450"/>
    <lineage>
        <taxon>Eukaryota</taxon>
        <taxon>Fungi</taxon>
        <taxon>Dikarya</taxon>
        <taxon>Ascomycota</taxon>
        <taxon>Pezizomycotina</taxon>
        <taxon>Sordariomycetes</taxon>
        <taxon>Sordariomycetidae</taxon>
        <taxon>Ophiostomatales</taxon>
        <taxon>Ophiostomataceae</taxon>
        <taxon>Ophiostoma</taxon>
    </lineage>
</organism>
<dbReference type="Proteomes" id="UP000016923">
    <property type="component" value="Unassembled WGS sequence"/>
</dbReference>
<sequence>MHISKEGLRDTAWRLRCSILRTTDERTLSDYSSGSGSSDVDDVGEAPKTKGKSSLLASSAKDGKDAFGSSVTVKTLYEGSNLSEGFYNWIDYPPRQLSKTATKNQDKVAIRLYKIKDKSKPVLAGRFALRYHKIEIQNMALISAIAPILEAKEDQYLTENETAGFLYPFRPLYFCYDDFVAKLRGLNPSESPEDALLQPYLKLFVCALDDLFAEVRSKRRALAGRGLANFEHAWTHFPRGSIVRSHGGDGDVLSRVLDTEYVKPMLGGDGAQFLGVTCQILRFNGEAFVWERQQLKIEQFDGNRPIVDFEHCPTQSLPAAEQAELKKRLAARGRLMLDYQGLAYRHYTGVGRTMNAMGKVEKHNVDCRVLIDVVGFNKHHLAQGVREGKSAKEIKKVVPGTGRQMDKERALQEAKARTDTALLESGGRPLPDATLEDLQNGHAMHPRNHSRKKTAAHMHAPASAAKAKADAGQLLRLNEQEQAHNTSVMLGLGEDLMFMTPMVEGYALKNKEWFSFCVEDLRPIQWNDQAYDHLVYDEQQKDLVLSFVESHGHSPSKMDDVIIGKGDGLIILLSGPPGTGKTLTAEAVADRTHRPLFYLQAEDLGINAAQLGANIKKVFEMATEWDAVILLDEADVFMAERHPQDIARNELVSIFLRELEYFRGIIFLTTNLYDTIDTAFRSRVSLHLLFRPLTIEARLSVWRKFLARVTGPELKERALLGGEDGAAGSSGIVDVTYAESDYGADDETGPANTISDEDLGELSAWILNGREIKTAVKMVTTWCAHKGHAMTLERLENGIRVTSPHATKMDHKSTDLYDE</sequence>
<dbReference type="HOGENOM" id="CLU_004471_6_3_1"/>
<dbReference type="STRING" id="1262450.S3D1V1"/>
<dbReference type="PANTHER" id="PTHR46411:SF3">
    <property type="entry name" value="AAA+ ATPASE DOMAIN-CONTAINING PROTEIN"/>
    <property type="match status" value="1"/>
</dbReference>
<dbReference type="InterPro" id="IPR027417">
    <property type="entry name" value="P-loop_NTPase"/>
</dbReference>
<reference evidence="3 4" key="1">
    <citation type="journal article" date="2013" name="BMC Genomics">
        <title>The genome and transcriptome of the pine saprophyte Ophiostoma piceae, and a comparison with the bark beetle-associated pine pathogen Grosmannia clavigera.</title>
        <authorList>
            <person name="Haridas S."/>
            <person name="Wang Y."/>
            <person name="Lim L."/>
            <person name="Massoumi Alamouti S."/>
            <person name="Jackman S."/>
            <person name="Docking R."/>
            <person name="Robertson G."/>
            <person name="Birol I."/>
            <person name="Bohlmann J."/>
            <person name="Breuil C."/>
        </authorList>
    </citation>
    <scope>NUCLEOTIDE SEQUENCE [LARGE SCALE GENOMIC DNA]</scope>
    <source>
        <strain evidence="3 4">UAMH 11346</strain>
    </source>
</reference>
<evidence type="ECO:0000313" key="4">
    <source>
        <dbReference type="Proteomes" id="UP000016923"/>
    </source>
</evidence>
<dbReference type="InterPro" id="IPR003593">
    <property type="entry name" value="AAA+_ATPase"/>
</dbReference>